<name>A0ABD1SWI9_9LAMI</name>
<dbReference type="EMBL" id="JBFOLK010000006">
    <property type="protein sequence ID" value="KAL2504794.1"/>
    <property type="molecule type" value="Genomic_DNA"/>
</dbReference>
<keyword evidence="3" id="KW-1185">Reference proteome</keyword>
<comment type="caution">
    <text evidence="2">The sequence shown here is derived from an EMBL/GenBank/DDBJ whole genome shotgun (WGS) entry which is preliminary data.</text>
</comment>
<dbReference type="Proteomes" id="UP001604336">
    <property type="component" value="Unassembled WGS sequence"/>
</dbReference>
<dbReference type="AlphaFoldDB" id="A0ABD1SWI9"/>
<evidence type="ECO:0000313" key="3">
    <source>
        <dbReference type="Proteomes" id="UP001604336"/>
    </source>
</evidence>
<sequence length="113" mass="12188">MRPRLTMSRLASKKSKVLAPGSSEDSMQKKVREELSREGKRGEAEALDVVEIEDTNASEVDVPLTRKRKAGTSGVGSSSQPKEKAVEIVDNYAVCGVPSLQRTLSVNPSGEVM</sequence>
<gene>
    <name evidence="2" type="ORF">Adt_20415</name>
</gene>
<feature type="compositionally biased region" description="Basic and acidic residues" evidence="1">
    <location>
        <begin position="26"/>
        <end position="43"/>
    </location>
</feature>
<accession>A0ABD1SWI9</accession>
<reference evidence="3" key="1">
    <citation type="submission" date="2024-07" db="EMBL/GenBank/DDBJ databases">
        <title>Two chromosome-level genome assemblies of Korean endemic species Abeliophyllum distichum and Forsythia ovata (Oleaceae).</title>
        <authorList>
            <person name="Jang H."/>
        </authorList>
    </citation>
    <scope>NUCLEOTIDE SEQUENCE [LARGE SCALE GENOMIC DNA]</scope>
</reference>
<feature type="region of interest" description="Disordered" evidence="1">
    <location>
        <begin position="1"/>
        <end position="43"/>
    </location>
</feature>
<protein>
    <submittedName>
        <fullName evidence="2">Uncharacterized protein</fullName>
    </submittedName>
</protein>
<evidence type="ECO:0000313" key="2">
    <source>
        <dbReference type="EMBL" id="KAL2504794.1"/>
    </source>
</evidence>
<organism evidence="2 3">
    <name type="scientific">Abeliophyllum distichum</name>
    <dbReference type="NCBI Taxonomy" id="126358"/>
    <lineage>
        <taxon>Eukaryota</taxon>
        <taxon>Viridiplantae</taxon>
        <taxon>Streptophyta</taxon>
        <taxon>Embryophyta</taxon>
        <taxon>Tracheophyta</taxon>
        <taxon>Spermatophyta</taxon>
        <taxon>Magnoliopsida</taxon>
        <taxon>eudicotyledons</taxon>
        <taxon>Gunneridae</taxon>
        <taxon>Pentapetalae</taxon>
        <taxon>asterids</taxon>
        <taxon>lamiids</taxon>
        <taxon>Lamiales</taxon>
        <taxon>Oleaceae</taxon>
        <taxon>Forsythieae</taxon>
        <taxon>Abeliophyllum</taxon>
    </lineage>
</organism>
<evidence type="ECO:0000256" key="1">
    <source>
        <dbReference type="SAM" id="MobiDB-lite"/>
    </source>
</evidence>
<proteinExistence type="predicted"/>